<keyword evidence="3" id="KW-1185">Reference proteome</keyword>
<dbReference type="KEGG" id="dde:Dde_0575"/>
<dbReference type="Gene3D" id="2.40.50.180">
    <property type="entry name" value="CheA-289, Domain 4"/>
    <property type="match status" value="1"/>
</dbReference>
<dbReference type="RefSeq" id="WP_011366689.1">
    <property type="nucleotide sequence ID" value="NC_007519.1"/>
</dbReference>
<evidence type="ECO:0000259" key="1">
    <source>
        <dbReference type="PROSITE" id="PS50851"/>
    </source>
</evidence>
<reference evidence="2 3" key="1">
    <citation type="journal article" date="2011" name="J. Bacteriol.">
        <title>Complete genome sequence and updated annotation of Desulfovibrio alaskensis G20.</title>
        <authorList>
            <person name="Hauser L.J."/>
            <person name="Land M.L."/>
            <person name="Brown S.D."/>
            <person name="Larimer F."/>
            <person name="Keller K.L."/>
            <person name="Rapp-Giles B.J."/>
            <person name="Price M.N."/>
            <person name="Lin M."/>
            <person name="Bruce D.C."/>
            <person name="Detter J.C."/>
            <person name="Tapia R."/>
            <person name="Han C.S."/>
            <person name="Goodwin L.A."/>
            <person name="Cheng J.F."/>
            <person name="Pitluck S."/>
            <person name="Copeland A."/>
            <person name="Lucas S."/>
            <person name="Nolan M."/>
            <person name="Lapidus A.L."/>
            <person name="Palumbo A.V."/>
            <person name="Wall J.D."/>
        </authorList>
    </citation>
    <scope>NUCLEOTIDE SEQUENCE [LARGE SCALE GENOMIC DNA]</scope>
    <source>
        <strain evidence="3">ATCC BAA 1058 / DSM 17464 / G20</strain>
    </source>
</reference>
<dbReference type="eggNOG" id="COG0835">
    <property type="taxonomic scope" value="Bacteria"/>
</dbReference>
<dbReference type="Proteomes" id="UP000002710">
    <property type="component" value="Chromosome"/>
</dbReference>
<dbReference type="PANTHER" id="PTHR22617">
    <property type="entry name" value="CHEMOTAXIS SENSOR HISTIDINE KINASE-RELATED"/>
    <property type="match status" value="1"/>
</dbReference>
<dbReference type="PANTHER" id="PTHR22617:SF41">
    <property type="entry name" value="CHEMOTAXIS SIGNAL TRANSDUCTION SYSTEM ADAPTOR PROTEIN CHEW"/>
    <property type="match status" value="1"/>
</dbReference>
<dbReference type="InterPro" id="IPR036061">
    <property type="entry name" value="CheW-like_dom_sf"/>
</dbReference>
<dbReference type="GO" id="GO:0005829">
    <property type="term" value="C:cytosol"/>
    <property type="evidence" value="ECO:0007669"/>
    <property type="project" value="TreeGrafter"/>
</dbReference>
<dbReference type="GO" id="GO:0007165">
    <property type="term" value="P:signal transduction"/>
    <property type="evidence" value="ECO:0007669"/>
    <property type="project" value="InterPro"/>
</dbReference>
<dbReference type="PROSITE" id="PS50851">
    <property type="entry name" value="CHEW"/>
    <property type="match status" value="1"/>
</dbReference>
<dbReference type="STRING" id="207559.Dde_0575"/>
<evidence type="ECO:0000313" key="3">
    <source>
        <dbReference type="Proteomes" id="UP000002710"/>
    </source>
</evidence>
<dbReference type="GO" id="GO:0006935">
    <property type="term" value="P:chemotaxis"/>
    <property type="evidence" value="ECO:0007669"/>
    <property type="project" value="InterPro"/>
</dbReference>
<proteinExistence type="predicted"/>
<name>Q315M0_OLEA2</name>
<dbReference type="InterPro" id="IPR002545">
    <property type="entry name" value="CheW-lke_dom"/>
</dbReference>
<dbReference type="Gene3D" id="2.30.30.40">
    <property type="entry name" value="SH3 Domains"/>
    <property type="match status" value="1"/>
</dbReference>
<dbReference type="AlphaFoldDB" id="Q315M0"/>
<dbReference type="InterPro" id="IPR039315">
    <property type="entry name" value="CheW"/>
</dbReference>
<organism evidence="2 3">
    <name type="scientific">Oleidesulfovibrio alaskensis (strain ATCC BAA-1058 / DSM 17464 / G20)</name>
    <name type="common">Desulfovibrio alaskensis</name>
    <dbReference type="NCBI Taxonomy" id="207559"/>
    <lineage>
        <taxon>Bacteria</taxon>
        <taxon>Pseudomonadati</taxon>
        <taxon>Thermodesulfobacteriota</taxon>
        <taxon>Desulfovibrionia</taxon>
        <taxon>Desulfovibrionales</taxon>
        <taxon>Desulfovibrionaceae</taxon>
        <taxon>Oleidesulfovibrio</taxon>
    </lineage>
</organism>
<dbReference type="SMART" id="SM00260">
    <property type="entry name" value="CheW"/>
    <property type="match status" value="1"/>
</dbReference>
<gene>
    <name evidence="2" type="ordered locus">Dde_0575</name>
</gene>
<dbReference type="HOGENOM" id="CLU_048995_1_1_7"/>
<dbReference type="CDD" id="cd00732">
    <property type="entry name" value="CheW"/>
    <property type="match status" value="1"/>
</dbReference>
<feature type="domain" description="CheW-like" evidence="1">
    <location>
        <begin position="12"/>
        <end position="156"/>
    </location>
</feature>
<dbReference type="Pfam" id="PF01584">
    <property type="entry name" value="CheW"/>
    <property type="match status" value="1"/>
</dbReference>
<evidence type="ECO:0000313" key="2">
    <source>
        <dbReference type="EMBL" id="ABB37376.1"/>
    </source>
</evidence>
<dbReference type="SUPFAM" id="SSF50341">
    <property type="entry name" value="CheW-like"/>
    <property type="match status" value="1"/>
</dbReference>
<accession>Q315M0</accession>
<sequence>MTEDTTAQCSQCSQYFTFVLDNELFALEIDSIREVLELPHITRIPRTPAFMRGVINLRGHAVPVVDLRRKFAMPAVQDTVDTCIIIVEVMMDGELSIIGALADGVREVVDISPDAVEPAPRMGTAIQPEYIRGITRHDNAFVMLLDAERLFSQAEMEMPPAAPL</sequence>
<dbReference type="EMBL" id="CP000112">
    <property type="protein sequence ID" value="ABB37376.1"/>
    <property type="molecule type" value="Genomic_DNA"/>
</dbReference>
<protein>
    <submittedName>
        <fullName evidence="2">CheW protein</fullName>
    </submittedName>
</protein>